<protein>
    <submittedName>
        <fullName evidence="1">Uncharacterized protein</fullName>
    </submittedName>
</protein>
<evidence type="ECO:0000313" key="2">
    <source>
        <dbReference type="Proteomes" id="UP001229209"/>
    </source>
</evidence>
<name>A0ABT9LZ94_9BACL</name>
<proteinExistence type="predicted"/>
<sequence length="74" mass="8061">MDDDAVQGFAGGRDGESAGGKVIICDGGGESHVQQHTTLQFLLCCCREQPQSICRWRLATSVQRTFSEVCAKDR</sequence>
<organism evidence="1 2">
    <name type="scientific">Alicyclobacillus tolerans</name>
    <dbReference type="NCBI Taxonomy" id="90970"/>
    <lineage>
        <taxon>Bacteria</taxon>
        <taxon>Bacillati</taxon>
        <taxon>Bacillota</taxon>
        <taxon>Bacilli</taxon>
        <taxon>Bacillales</taxon>
        <taxon>Alicyclobacillaceae</taxon>
        <taxon>Alicyclobacillus</taxon>
    </lineage>
</organism>
<accession>A0ABT9LZ94</accession>
<reference evidence="1 2" key="1">
    <citation type="submission" date="2023-07" db="EMBL/GenBank/DDBJ databases">
        <title>Genomic Encyclopedia of Type Strains, Phase IV (KMG-IV): sequencing the most valuable type-strain genomes for metagenomic binning, comparative biology and taxonomic classification.</title>
        <authorList>
            <person name="Goeker M."/>
        </authorList>
    </citation>
    <scope>NUCLEOTIDE SEQUENCE [LARGE SCALE GENOMIC DNA]</scope>
    <source>
        <strain evidence="1 2">DSM 25924</strain>
    </source>
</reference>
<gene>
    <name evidence="1" type="ORF">J2S04_002571</name>
</gene>
<keyword evidence="2" id="KW-1185">Reference proteome</keyword>
<dbReference type="EMBL" id="JAURUO010000017">
    <property type="protein sequence ID" value="MDP9729597.1"/>
    <property type="molecule type" value="Genomic_DNA"/>
</dbReference>
<evidence type="ECO:0000313" key="1">
    <source>
        <dbReference type="EMBL" id="MDP9729597.1"/>
    </source>
</evidence>
<comment type="caution">
    <text evidence="1">The sequence shown here is derived from an EMBL/GenBank/DDBJ whole genome shotgun (WGS) entry which is preliminary data.</text>
</comment>
<dbReference type="Proteomes" id="UP001229209">
    <property type="component" value="Unassembled WGS sequence"/>
</dbReference>